<comment type="caution">
    <text evidence="2">The sequence shown here is derived from an EMBL/GenBank/DDBJ whole genome shotgun (WGS) entry which is preliminary data.</text>
</comment>
<dbReference type="Proteomes" id="UP000683925">
    <property type="component" value="Unassembled WGS sequence"/>
</dbReference>
<protein>
    <submittedName>
        <fullName evidence="2">Uncharacterized protein</fullName>
    </submittedName>
</protein>
<dbReference type="AlphaFoldDB" id="A0A8S1UEJ7"/>
<evidence type="ECO:0000313" key="2">
    <source>
        <dbReference type="EMBL" id="CAD8163681.1"/>
    </source>
</evidence>
<keyword evidence="3" id="KW-1185">Reference proteome</keyword>
<accession>A0A8S1UEJ7</accession>
<evidence type="ECO:0000313" key="3">
    <source>
        <dbReference type="Proteomes" id="UP000683925"/>
    </source>
</evidence>
<organism evidence="2 3">
    <name type="scientific">Paramecium octaurelia</name>
    <dbReference type="NCBI Taxonomy" id="43137"/>
    <lineage>
        <taxon>Eukaryota</taxon>
        <taxon>Sar</taxon>
        <taxon>Alveolata</taxon>
        <taxon>Ciliophora</taxon>
        <taxon>Intramacronucleata</taxon>
        <taxon>Oligohymenophorea</taxon>
        <taxon>Peniculida</taxon>
        <taxon>Parameciidae</taxon>
        <taxon>Paramecium</taxon>
    </lineage>
</organism>
<dbReference type="EMBL" id="CAJJDP010000043">
    <property type="protein sequence ID" value="CAD8163680.1"/>
    <property type="molecule type" value="Genomic_DNA"/>
</dbReference>
<proteinExistence type="predicted"/>
<evidence type="ECO:0000313" key="1">
    <source>
        <dbReference type="EMBL" id="CAD8163680.1"/>
    </source>
</evidence>
<sequence>MMIIDEIYEIEIFQVIYKHNTIHLLLKYEMKQLIECSKNGLEADFIYQVKLFSKIIFGIDYEKFETETFRYISNQSEEGQFKSFKIYIILKRKLFQQSENMMNFAHKKIQERKAFLSYIQKFYYCGLIWFSVTGCKYQKVCGRLMNSSKKKQLLNNLLQLTRITGQPEAVVNQIQLRISQSMMKHSIQAELLVEKQMFGEIYPLSKNDMNDKLCKERVKAEKSFHKEQQIFIKMNFI</sequence>
<reference evidence="2" key="1">
    <citation type="submission" date="2021-01" db="EMBL/GenBank/DDBJ databases">
        <authorList>
            <consortium name="Genoscope - CEA"/>
            <person name="William W."/>
        </authorList>
    </citation>
    <scope>NUCLEOTIDE SEQUENCE</scope>
</reference>
<dbReference type="EMBL" id="CAJJDP010000043">
    <property type="protein sequence ID" value="CAD8163681.1"/>
    <property type="molecule type" value="Genomic_DNA"/>
</dbReference>
<gene>
    <name evidence="1" type="ORF">POCTA_138.1.T0430300</name>
    <name evidence="2" type="ORF">POCTA_138.1.T0430302</name>
</gene>
<name>A0A8S1UEJ7_PAROT</name>